<keyword evidence="2" id="KW-1133">Transmembrane helix</keyword>
<feature type="compositionally biased region" description="Basic residues" evidence="1">
    <location>
        <begin position="845"/>
        <end position="854"/>
    </location>
</feature>
<dbReference type="EMBL" id="CP126652">
    <property type="protein sequence ID" value="WJZ87239.1"/>
    <property type="molecule type" value="Genomic_DNA"/>
</dbReference>
<dbReference type="Gene3D" id="3.30.530.20">
    <property type="match status" value="1"/>
</dbReference>
<dbReference type="PROSITE" id="PS50848">
    <property type="entry name" value="START"/>
    <property type="match status" value="1"/>
</dbReference>
<dbReference type="InterPro" id="IPR001878">
    <property type="entry name" value="Znf_CCHC"/>
</dbReference>
<feature type="compositionally biased region" description="Low complexity" evidence="1">
    <location>
        <begin position="104"/>
        <end position="116"/>
    </location>
</feature>
<dbReference type="InterPro" id="IPR036128">
    <property type="entry name" value="Plus3-like_sf"/>
</dbReference>
<dbReference type="SUPFAM" id="SSF55961">
    <property type="entry name" value="Bet v1-like"/>
    <property type="match status" value="1"/>
</dbReference>
<feature type="region of interest" description="Disordered" evidence="1">
    <location>
        <begin position="104"/>
        <end position="128"/>
    </location>
</feature>
<dbReference type="InterPro" id="IPR004343">
    <property type="entry name" value="Plus-3_dom"/>
</dbReference>
<feature type="compositionally biased region" description="Basic and acidic residues" evidence="1">
    <location>
        <begin position="856"/>
        <end position="870"/>
    </location>
</feature>
<keyword evidence="6" id="KW-1185">Reference proteome</keyword>
<feature type="compositionally biased region" description="Polar residues" evidence="1">
    <location>
        <begin position="771"/>
        <end position="781"/>
    </location>
</feature>
<dbReference type="Pfam" id="PF03126">
    <property type="entry name" value="Plus-3"/>
    <property type="match status" value="1"/>
</dbReference>
<feature type="compositionally biased region" description="Basic and acidic residues" evidence="1">
    <location>
        <begin position="783"/>
        <end position="793"/>
    </location>
</feature>
<feature type="transmembrane region" description="Helical" evidence="2">
    <location>
        <begin position="406"/>
        <end position="429"/>
    </location>
</feature>
<feature type="domain" description="START" evidence="3">
    <location>
        <begin position="161"/>
        <end position="349"/>
    </location>
</feature>
<evidence type="ECO:0008006" key="7">
    <source>
        <dbReference type="Google" id="ProtNLM"/>
    </source>
</evidence>
<evidence type="ECO:0000313" key="5">
    <source>
        <dbReference type="EMBL" id="WJZ87239.1"/>
    </source>
</evidence>
<sequence length="1587" mass="174788">MEDIFFDFMDFMKKPSVIETLLDILLCAVPIWVAVMIGLVIGWSWRPRWTGLVYLGLRSKFRFLWTAPPGFGARRLWLAFTALSAFSVGRTIWSNFKVRRKGPTAAAASSSPAGTARSVEGNGGDVSLDTRPAEIEQDIVTENDLDHLLHVLERKDGEMAWQGMMERSTPNMSYQAWRHEPENGPTVYRSRTVFEDATPEVVRDFFWDDEFRPKWDPMLAYFKILEEFPHTATMIVHWIKKFPFFCSDREYIIGRRIWEAGKTYYCVTKGVPYPGLPKRDKPRRVELYFSSWIIRAVESSKGEGMSACEVSLVHYEDMGIPKDVAKLGVRHGMWGTVKKLHSGMRAYQNARKTEAPLSRSALMARITTKISFDETSDSLEPASGEEEKGQVVDIQRKKDKGIDWKWIVIGGTVALVCGLHTGTIGKALLIGAGQRFRRRIVLDSDNISGLPIEEIIQPKMNADNDNKEQLFDLGLALGYSSQCIGKALNNDSGAGANAGSRVDMTLVATDPLSELVWSPHKGLSLKCAENSTDEKRPSLLWGVGPSNMIHSPPQGISARKTISDEPMGEGNLVTSQATLHVKNEMGETDILTCSPRSNAGIMTVHGSSHEPNAGTRDNNDKMMVAVKVSALDVNQERDQGDNEEKGIYVPVHIPMDVTSEARGKKVSGFSGMELGCMADSLSFKMNETEPDMAQIEPLPMQLKKMISSNPNGGIGDDGSGNQTLGMEVVLTTEVPLVKRCKTPDTPVLNSTSPFRRDEGLALAIEEESNNEMKTPGSTSTPLEKLESAAENDLRTQTGENACGAVSKIMASSSDHDVKIISQQDEGLRPKAKALPVNNSPNKSGMYRHRTKGKGKALSDGDRSGRKSNKEDDSDESVESCNSAALFSTGKKRWGYEQQLITGSKRIRKQINGSPGSTSFVRQDSSFMSWISNMMKGLSKSNQDETPSLALTLARPNHDNYDQKLVTCNKNQDPGCRNIGFQSIFQSLYCPTTKVQESRTLNADNQTGEGSKEFCLANKLCDVNITPIACHGENKSFKNALLSNEKFNQSTFGNRAGPSTQPKVLSAKFAVSQENYKTSSVENRSASNPVCSTKKDGVSSSSSSLGKRKANSAENNDSDPPSEGKTIHNFGYKSDLLGSLWVTRFSPKTSSPTCKVDHCNQNTGGATELSTDCMGLIPYSQNRFDSCKGLKILGTREYCTEEPLTIVGAELQNCSGGTEVSFGFKKNNAHNNQNSIYKLNPISPSQRFKSSEAMASLFARRLDALKNIITLNQTDTEARATPTCFFCGIRGHSIHDCSEIKETELEDLLRNNNLYPGAEEPPCFCIRCFQLNHWAVACPSVLKRQNQSECGASLVNRCSSGMMLHDTGDKRNGKLLGSKENPPQVAAAFGVCSGRKPTMQIGCSLNKKGNGNMTAVKLFSNSNLVQKYTASSSGEIESKESQIIPLCNFVNPQISDVPKGIFDAIKRLRLSRGDILKWMNSVFPFSHLNGFFLRLRLGKWEEGLGGTGYYVACISGAQKERPSQSSKNPIAVNIGGVKCLVQSQYISNHDFLEDELMAWWGATTRAGGKIPSEEDLKVKLEERKKFGF</sequence>
<feature type="transmembrane region" description="Helical" evidence="2">
    <location>
        <begin position="76"/>
        <end position="93"/>
    </location>
</feature>
<evidence type="ECO:0000256" key="2">
    <source>
        <dbReference type="SAM" id="Phobius"/>
    </source>
</evidence>
<feature type="region of interest" description="Disordered" evidence="1">
    <location>
        <begin position="823"/>
        <end position="879"/>
    </location>
</feature>
<evidence type="ECO:0000259" key="4">
    <source>
        <dbReference type="PROSITE" id="PS51360"/>
    </source>
</evidence>
<dbReference type="PANTHER" id="PTHR38940:SF4">
    <property type="entry name" value="OS01G0775100 PROTEIN"/>
    <property type="match status" value="1"/>
</dbReference>
<proteinExistence type="predicted"/>
<accession>A0ABY9BWM3</accession>
<name>A0ABY9BWM3_VITVI</name>
<feature type="domain" description="Plus3" evidence="4">
    <location>
        <begin position="1458"/>
        <end position="1587"/>
    </location>
</feature>
<organism evidence="5 6">
    <name type="scientific">Vitis vinifera</name>
    <name type="common">Grape</name>
    <dbReference type="NCBI Taxonomy" id="29760"/>
    <lineage>
        <taxon>Eukaryota</taxon>
        <taxon>Viridiplantae</taxon>
        <taxon>Streptophyta</taxon>
        <taxon>Embryophyta</taxon>
        <taxon>Tracheophyta</taxon>
        <taxon>Spermatophyta</taxon>
        <taxon>Magnoliopsida</taxon>
        <taxon>eudicotyledons</taxon>
        <taxon>Gunneridae</taxon>
        <taxon>Pentapetalae</taxon>
        <taxon>rosids</taxon>
        <taxon>Vitales</taxon>
        <taxon>Vitaceae</taxon>
        <taxon>Viteae</taxon>
        <taxon>Vitis</taxon>
    </lineage>
</organism>
<dbReference type="SMART" id="SM00343">
    <property type="entry name" value="ZnF_C2HC"/>
    <property type="match status" value="2"/>
</dbReference>
<evidence type="ECO:0000313" key="6">
    <source>
        <dbReference type="Proteomes" id="UP001227230"/>
    </source>
</evidence>
<evidence type="ECO:0000259" key="3">
    <source>
        <dbReference type="PROSITE" id="PS50848"/>
    </source>
</evidence>
<feature type="region of interest" description="Disordered" evidence="1">
    <location>
        <begin position="765"/>
        <end position="798"/>
    </location>
</feature>
<dbReference type="SUPFAM" id="SSF159042">
    <property type="entry name" value="Plus3-like"/>
    <property type="match status" value="1"/>
</dbReference>
<dbReference type="Gene3D" id="4.10.60.10">
    <property type="entry name" value="Zinc finger, CCHC-type"/>
    <property type="match status" value="1"/>
</dbReference>
<reference evidence="5 6" key="1">
    <citation type="journal article" date="2023" name="Hortic Res">
        <title>The complete reference genome for grapevine (Vitis vinifera L.) genetics and breeding.</title>
        <authorList>
            <person name="Shi X."/>
            <person name="Cao S."/>
            <person name="Wang X."/>
            <person name="Huang S."/>
            <person name="Wang Y."/>
            <person name="Liu Z."/>
            <person name="Liu W."/>
            <person name="Leng X."/>
            <person name="Peng Y."/>
            <person name="Wang N."/>
            <person name="Wang Y."/>
            <person name="Ma Z."/>
            <person name="Xu X."/>
            <person name="Zhang F."/>
            <person name="Xue H."/>
            <person name="Zhong H."/>
            <person name="Wang Y."/>
            <person name="Zhang K."/>
            <person name="Velt A."/>
            <person name="Avia K."/>
            <person name="Holtgrawe D."/>
            <person name="Grimplet J."/>
            <person name="Matus J.T."/>
            <person name="Ware D."/>
            <person name="Wu X."/>
            <person name="Wang H."/>
            <person name="Liu C."/>
            <person name="Fang Y."/>
            <person name="Rustenholz C."/>
            <person name="Cheng Z."/>
            <person name="Xiao H."/>
            <person name="Zhou Y."/>
        </authorList>
    </citation>
    <scope>NUCLEOTIDE SEQUENCE [LARGE SCALE GENOMIC DNA]</scope>
    <source>
        <strain evidence="6">cv. Pinot noir / PN40024</strain>
        <tissue evidence="5">Leaf</tissue>
    </source>
</reference>
<dbReference type="PANTHER" id="PTHR38940">
    <property type="entry name" value="PLUS3 DOMAIN-CONTAINING PROTEIN"/>
    <property type="match status" value="1"/>
</dbReference>
<dbReference type="Gene3D" id="3.90.70.200">
    <property type="entry name" value="Plus-3 domain"/>
    <property type="match status" value="1"/>
</dbReference>
<dbReference type="CDD" id="cd08870">
    <property type="entry name" value="START_STARD2_7-like"/>
    <property type="match status" value="1"/>
</dbReference>
<dbReference type="InterPro" id="IPR002913">
    <property type="entry name" value="START_lipid-bd_dom"/>
</dbReference>
<dbReference type="PROSITE" id="PS51360">
    <property type="entry name" value="PLUS3"/>
    <property type="match status" value="1"/>
</dbReference>
<dbReference type="Proteomes" id="UP001227230">
    <property type="component" value="Chromosome 5"/>
</dbReference>
<protein>
    <recommendedName>
        <fullName evidence="7">START domain-containing protein</fullName>
    </recommendedName>
</protein>
<dbReference type="SMART" id="SM00719">
    <property type="entry name" value="Plus3"/>
    <property type="match status" value="1"/>
</dbReference>
<gene>
    <name evidence="5" type="ORF">VitviT2T_006635</name>
</gene>
<keyword evidence="2" id="KW-0472">Membrane</keyword>
<feature type="transmembrane region" description="Helical" evidence="2">
    <location>
        <begin position="21"/>
        <end position="45"/>
    </location>
</feature>
<dbReference type="InterPro" id="IPR023393">
    <property type="entry name" value="START-like_dom_sf"/>
</dbReference>
<dbReference type="Pfam" id="PF01852">
    <property type="entry name" value="START"/>
    <property type="match status" value="1"/>
</dbReference>
<feature type="compositionally biased region" description="Polar residues" evidence="1">
    <location>
        <begin position="1075"/>
        <end position="1090"/>
    </location>
</feature>
<evidence type="ECO:0000256" key="1">
    <source>
        <dbReference type="SAM" id="MobiDB-lite"/>
    </source>
</evidence>
<feature type="region of interest" description="Disordered" evidence="1">
    <location>
        <begin position="1075"/>
        <end position="1126"/>
    </location>
</feature>
<keyword evidence="2" id="KW-0812">Transmembrane</keyword>